<feature type="transmembrane region" description="Helical" evidence="2">
    <location>
        <begin position="6"/>
        <end position="24"/>
    </location>
</feature>
<name>M4C271_HYAAE</name>
<evidence type="ECO:0000256" key="1">
    <source>
        <dbReference type="SAM" id="MobiDB-lite"/>
    </source>
</evidence>
<keyword evidence="2" id="KW-0472">Membrane</keyword>
<evidence type="ECO:0000313" key="4">
    <source>
        <dbReference type="Proteomes" id="UP000011713"/>
    </source>
</evidence>
<evidence type="ECO:0000256" key="2">
    <source>
        <dbReference type="SAM" id="Phobius"/>
    </source>
</evidence>
<reference evidence="3" key="2">
    <citation type="submission" date="2015-06" db="UniProtKB">
        <authorList>
            <consortium name="EnsemblProtists"/>
        </authorList>
    </citation>
    <scope>IDENTIFICATION</scope>
    <source>
        <strain evidence="3">Emoy2</strain>
    </source>
</reference>
<dbReference type="Proteomes" id="UP000011713">
    <property type="component" value="Unassembled WGS sequence"/>
</dbReference>
<dbReference type="EnsemblProtists" id="HpaT813186">
    <property type="protein sequence ID" value="HpaP813186"/>
    <property type="gene ID" value="HpaG813186"/>
</dbReference>
<accession>M4C271</accession>
<feature type="compositionally biased region" description="Basic and acidic residues" evidence="1">
    <location>
        <begin position="45"/>
        <end position="57"/>
    </location>
</feature>
<organism evidence="3 4">
    <name type="scientific">Hyaloperonospora arabidopsidis (strain Emoy2)</name>
    <name type="common">Downy mildew agent</name>
    <name type="synonym">Peronospora arabidopsidis</name>
    <dbReference type="NCBI Taxonomy" id="559515"/>
    <lineage>
        <taxon>Eukaryota</taxon>
        <taxon>Sar</taxon>
        <taxon>Stramenopiles</taxon>
        <taxon>Oomycota</taxon>
        <taxon>Peronosporomycetes</taxon>
        <taxon>Peronosporales</taxon>
        <taxon>Peronosporaceae</taxon>
        <taxon>Hyaloperonospora</taxon>
    </lineage>
</organism>
<feature type="region of interest" description="Disordered" evidence="1">
    <location>
        <begin position="28"/>
        <end position="59"/>
    </location>
</feature>
<dbReference type="VEuPathDB" id="FungiDB:HpaG813186"/>
<protein>
    <submittedName>
        <fullName evidence="3">Uncharacterized protein</fullName>
    </submittedName>
</protein>
<keyword evidence="4" id="KW-1185">Reference proteome</keyword>
<dbReference type="InParanoid" id="M4C271"/>
<proteinExistence type="predicted"/>
<dbReference type="AlphaFoldDB" id="M4C271"/>
<dbReference type="EMBL" id="JH598119">
    <property type="status" value="NOT_ANNOTATED_CDS"/>
    <property type="molecule type" value="Genomic_DNA"/>
</dbReference>
<reference evidence="4" key="1">
    <citation type="journal article" date="2010" name="Science">
        <title>Signatures of adaptation to obligate biotrophy in the Hyaloperonospora arabidopsidis genome.</title>
        <authorList>
            <person name="Baxter L."/>
            <person name="Tripathy S."/>
            <person name="Ishaque N."/>
            <person name="Boot N."/>
            <person name="Cabral A."/>
            <person name="Kemen E."/>
            <person name="Thines M."/>
            <person name="Ah-Fong A."/>
            <person name="Anderson R."/>
            <person name="Badejoko W."/>
            <person name="Bittner-Eddy P."/>
            <person name="Boore J.L."/>
            <person name="Chibucos M.C."/>
            <person name="Coates M."/>
            <person name="Dehal P."/>
            <person name="Delehaunty K."/>
            <person name="Dong S."/>
            <person name="Downton P."/>
            <person name="Dumas B."/>
            <person name="Fabro G."/>
            <person name="Fronick C."/>
            <person name="Fuerstenberg S.I."/>
            <person name="Fulton L."/>
            <person name="Gaulin E."/>
            <person name="Govers F."/>
            <person name="Hughes L."/>
            <person name="Humphray S."/>
            <person name="Jiang R.H."/>
            <person name="Judelson H."/>
            <person name="Kamoun S."/>
            <person name="Kyung K."/>
            <person name="Meijer H."/>
            <person name="Minx P."/>
            <person name="Morris P."/>
            <person name="Nelson J."/>
            <person name="Phuntumart V."/>
            <person name="Qutob D."/>
            <person name="Rehmany A."/>
            <person name="Rougon-Cardoso A."/>
            <person name="Ryden P."/>
            <person name="Torto-Alalibo T."/>
            <person name="Studholme D."/>
            <person name="Wang Y."/>
            <person name="Win J."/>
            <person name="Wood J."/>
            <person name="Clifton S.W."/>
            <person name="Rogers J."/>
            <person name="Van den Ackerveken G."/>
            <person name="Jones J.D."/>
            <person name="McDowell J.M."/>
            <person name="Beynon J."/>
            <person name="Tyler B.M."/>
        </authorList>
    </citation>
    <scope>NUCLEOTIDE SEQUENCE [LARGE SCALE GENOMIC DNA]</scope>
    <source>
        <strain evidence="4">Emoy2</strain>
    </source>
</reference>
<dbReference type="HOGENOM" id="CLU_2390713_0_0_1"/>
<keyword evidence="2" id="KW-0812">Transmembrane</keyword>
<sequence length="94" mass="10547">MRWRCLLFLIYAVVDGILFGTAALRRKKTASSAEKGLTTNNPADKPARAEESSRVESESWQDLFLRVESGVAKKFATSHCPLHQHGWTSVSERL</sequence>
<evidence type="ECO:0000313" key="3">
    <source>
        <dbReference type="EnsemblProtists" id="HpaP813186"/>
    </source>
</evidence>
<keyword evidence="2" id="KW-1133">Transmembrane helix</keyword>